<evidence type="ECO:0000256" key="2">
    <source>
        <dbReference type="ARBA" id="ARBA00022692"/>
    </source>
</evidence>
<dbReference type="Proteomes" id="UP000831327">
    <property type="component" value="Chromosome"/>
</dbReference>
<comment type="subcellular location">
    <subcellularLocation>
        <location evidence="1">Membrane</location>
        <topology evidence="1">Single-pass membrane protein</topology>
    </subcellularLocation>
</comment>
<feature type="compositionally biased region" description="Pro residues" evidence="5">
    <location>
        <begin position="1048"/>
        <end position="1058"/>
    </location>
</feature>
<dbReference type="EMBL" id="AP025637">
    <property type="protein sequence ID" value="BDG72817.1"/>
    <property type="molecule type" value="Genomic_DNA"/>
</dbReference>
<dbReference type="RefSeq" id="WP_244407004.1">
    <property type="nucleotide sequence ID" value="NZ_AP025637.1"/>
</dbReference>
<dbReference type="PANTHER" id="PTHR36985">
    <property type="entry name" value="TRANSLOCATION AND ASSEMBLY MODULE SUBUNIT TAMB"/>
    <property type="match status" value="1"/>
</dbReference>
<keyword evidence="4" id="KW-0472">Membrane</keyword>
<evidence type="ECO:0000256" key="3">
    <source>
        <dbReference type="ARBA" id="ARBA00022989"/>
    </source>
</evidence>
<feature type="region of interest" description="Disordered" evidence="5">
    <location>
        <begin position="667"/>
        <end position="702"/>
    </location>
</feature>
<keyword evidence="3" id="KW-1133">Transmembrane helix</keyword>
<dbReference type="PANTHER" id="PTHR36985:SF1">
    <property type="entry name" value="TRANSLOCATION AND ASSEMBLY MODULE SUBUNIT TAMB"/>
    <property type="match status" value="1"/>
</dbReference>
<proteinExistence type="predicted"/>
<reference evidence="7 8" key="1">
    <citation type="journal article" date="2016" name="Microbes Environ.">
        <title>Phylogenetically diverse aerobic anoxygenic phototrophic bacteria isolated from epilithic biofilms in Tama river, Japan.</title>
        <authorList>
            <person name="Hirose S."/>
            <person name="Matsuura K."/>
            <person name="Haruta S."/>
        </authorList>
    </citation>
    <scope>NUCLEOTIDE SEQUENCE [LARGE SCALE GENOMIC DNA]</scope>
    <source>
        <strain evidence="7 8">S08</strain>
    </source>
</reference>
<feature type="region of interest" description="Disordered" evidence="5">
    <location>
        <begin position="1037"/>
        <end position="1061"/>
    </location>
</feature>
<name>A0ABM7Y4K7_9PROT</name>
<keyword evidence="8" id="KW-1185">Reference proteome</keyword>
<protein>
    <submittedName>
        <fullName evidence="7">Translocation/assembly module TamB</fullName>
    </submittedName>
</protein>
<evidence type="ECO:0000256" key="1">
    <source>
        <dbReference type="ARBA" id="ARBA00004167"/>
    </source>
</evidence>
<gene>
    <name evidence="7" type="ORF">Rmf_27460</name>
</gene>
<keyword evidence="2" id="KW-0812">Transmembrane</keyword>
<dbReference type="Pfam" id="PF04357">
    <property type="entry name" value="TamB"/>
    <property type="match status" value="1"/>
</dbReference>
<evidence type="ECO:0000313" key="7">
    <source>
        <dbReference type="EMBL" id="BDG72817.1"/>
    </source>
</evidence>
<evidence type="ECO:0000313" key="8">
    <source>
        <dbReference type="Proteomes" id="UP000831327"/>
    </source>
</evidence>
<dbReference type="InterPro" id="IPR007452">
    <property type="entry name" value="TamB_C"/>
</dbReference>
<feature type="domain" description="Translocation and assembly module TamB C-terminal" evidence="6">
    <location>
        <begin position="948"/>
        <end position="1308"/>
    </location>
</feature>
<evidence type="ECO:0000256" key="4">
    <source>
        <dbReference type="ARBA" id="ARBA00023136"/>
    </source>
</evidence>
<evidence type="ECO:0000256" key="5">
    <source>
        <dbReference type="SAM" id="MobiDB-lite"/>
    </source>
</evidence>
<organism evidence="7 8">
    <name type="scientific">Roseomonas fluvialis</name>
    <dbReference type="NCBI Taxonomy" id="1750527"/>
    <lineage>
        <taxon>Bacteria</taxon>
        <taxon>Pseudomonadati</taxon>
        <taxon>Pseudomonadota</taxon>
        <taxon>Alphaproteobacteria</taxon>
        <taxon>Acetobacterales</taxon>
        <taxon>Roseomonadaceae</taxon>
        <taxon>Roseomonas</taxon>
    </lineage>
</organism>
<evidence type="ECO:0000259" key="6">
    <source>
        <dbReference type="Pfam" id="PF04357"/>
    </source>
</evidence>
<accession>A0ABM7Y4K7</accession>
<sequence length="1308" mass="134166">MRRALQAVLAALRRSWRLAMPWTRRILRVAVALLVGLPVLVLLLLGGALLWANTEGGRGFVARQAGVLVQGLSIEGLTGPLPGRIGVARLAMADDSGAWLEVEDAAIAFDLMALLRRDLRITSAQARRVALHRLPPATDPPPPPDPDAPLIPALPSLPVAVHLDRLAIERIELGAPVMGVAAVLTLDGSASLDAGALAARIDARRIDVPAEARLVLDLAPGADRLVARLDASEPAGGLLATALGLPDRAARARLSLDGPATGARLDLDVALGEDITLTAQGRVSAAPDGAAAAQVELRLAAAQLLPEEVRPAAMPATVTLDAAIDAARRVALRRLVLRVPAGEVTAAGSADFAAETLDITARASVGGSAVLGALVPPVARWASLSAEVHASGAMRTPRIALDAAVQGFGSDTPALAAALGETPRIALRTALPDRIESLAIDGAALRVTAEGSVGETLDATLRVVAADLAPLVPGLAGGLEAEARLTGPRADPSVALTARGERLERDGQVLEAPELSLSLATPFSAPRAEGTLRATYAGLPATLDLHGVPEGENLRLDRLAFAFGPARVDATGVVNPRAATFAGDVTLDVPDLRPFAALAGTPMAGRASLRARLDVRDGAQGFDATAELADARIAGTALDGRLAAQGTPEAFDATLEARADDARLTTRVSVTPEARGSNAPEGRGGTTPEAREGPAPGGTARRITVPELLLRRGADSLRLAAPARILLAEDGSVAIEALTITTSRGGTLRAEGRWGPETADIRATLTALPVAGLAALAAPGATVEGSIAGEARITGSVADPAARLRIEATGLRNADPAFRGLPTARVLVEGTAGARSADIRLDASAGAALRANGTARVSGGFGADAALAARLDANAELAAIAGPLLAAGAQRVTGRATLNAEATGTLGAPRLSGRATLANGSFRDLAQGVTLTDITATLRGEGDRVVIERFDARTAGGGTIAIGGTVSPAAAGLPADITLTARRARPLRSDLVSTVFDADLRLAGALLADARLSGRVQVTRMDITVPERLPAGVQTLPGVTERGRRPTGTPPLAPPAPPGSSTLPPIALEVTVEAPRAVFVRGRGIDAEFGGSLAVAGTIAAPAVSGALNLRRGSLSFFDRRLDFRRGEVSFDAGTLIPTLDFLATSRAREATINVTVTGPANDPKLEFSSTPELPQDEVLSRLLFDRRANELSPFQLAQLAQVLAGAAGLDTPSAGGILERIRRTLALDRLSVGEDRNRENTRSTGATLETGRYVADGVYLGVRQGTEGGPPRVGVQVDIAPRVRLEAETGGNSAGGDRIGLSFEWEY</sequence>